<evidence type="ECO:0000313" key="2">
    <source>
        <dbReference type="EMBL" id="CAF1649137.1"/>
    </source>
</evidence>
<dbReference type="Proteomes" id="UP000663828">
    <property type="component" value="Unassembled WGS sequence"/>
</dbReference>
<comment type="caution">
    <text evidence="2">The sequence shown here is derived from an EMBL/GenBank/DDBJ whole genome shotgun (WGS) entry which is preliminary data.</text>
</comment>
<proteinExistence type="predicted"/>
<sequence length="350" mass="40741">MLGYNGYLYVVGRRNKGRITFRCKKPPMRRNTVFSERTEHCHAPNIDQLLVIELKNKIKPQALISEESTSKLFYSELKYFPLDAAGQLPPTDALQKTDRRRRQTPKGRRDNRLPYPLKQTIRGENFILHEDNKLIIYTATSNFSVLKTFKHWFADETFKVCSDDFCQMFTLQGLFKAQVIQLVYGLLTGRSKSDYNQSFERIIEEDDFNRVSILTDFKSGTIESIHSIFPSVVHKGTGRTKPQFSIELWNVYDRLISNLPHSNNSIEDWHNAFVHQVSIGHSTSLKLTEKIPVKQSKFEIDIARIRQDHESKPKKTIYRKLDSRITRLITDYGNVNLSEYFKNIAVNVSI</sequence>
<dbReference type="EMBL" id="CAJNOR010009891">
    <property type="protein sequence ID" value="CAF1649137.1"/>
    <property type="molecule type" value="Genomic_DNA"/>
</dbReference>
<accession>A0A816ELL0</accession>
<protein>
    <recommendedName>
        <fullName evidence="4">FLYWCH-type domain-containing protein</fullName>
    </recommendedName>
</protein>
<gene>
    <name evidence="2" type="ORF">XAT740_LOCUS54644</name>
</gene>
<dbReference type="AlphaFoldDB" id="A0A816ELL0"/>
<keyword evidence="3" id="KW-1185">Reference proteome</keyword>
<organism evidence="2 3">
    <name type="scientific">Adineta ricciae</name>
    <name type="common">Rotifer</name>
    <dbReference type="NCBI Taxonomy" id="249248"/>
    <lineage>
        <taxon>Eukaryota</taxon>
        <taxon>Metazoa</taxon>
        <taxon>Spiralia</taxon>
        <taxon>Gnathifera</taxon>
        <taxon>Rotifera</taxon>
        <taxon>Eurotatoria</taxon>
        <taxon>Bdelloidea</taxon>
        <taxon>Adinetida</taxon>
        <taxon>Adinetidae</taxon>
        <taxon>Adineta</taxon>
    </lineage>
</organism>
<evidence type="ECO:0000256" key="1">
    <source>
        <dbReference type="SAM" id="MobiDB-lite"/>
    </source>
</evidence>
<reference evidence="2" key="1">
    <citation type="submission" date="2021-02" db="EMBL/GenBank/DDBJ databases">
        <authorList>
            <person name="Nowell W R."/>
        </authorList>
    </citation>
    <scope>NUCLEOTIDE SEQUENCE</scope>
</reference>
<feature type="region of interest" description="Disordered" evidence="1">
    <location>
        <begin position="88"/>
        <end position="114"/>
    </location>
</feature>
<evidence type="ECO:0008006" key="4">
    <source>
        <dbReference type="Google" id="ProtNLM"/>
    </source>
</evidence>
<evidence type="ECO:0000313" key="3">
    <source>
        <dbReference type="Proteomes" id="UP000663828"/>
    </source>
</evidence>
<name>A0A816ELL0_ADIRI</name>